<reference evidence="1" key="1">
    <citation type="submission" date="2014-05" db="EMBL/GenBank/DDBJ databases">
        <title>The transcriptome of the halophilic microalga Tetraselmis sp. GSL018 isolated from the Great Salt Lake, Utah.</title>
        <authorList>
            <person name="Jinkerson R.E."/>
            <person name="D'Adamo S."/>
            <person name="Posewitz M.C."/>
        </authorList>
    </citation>
    <scope>NUCLEOTIDE SEQUENCE</scope>
    <source>
        <strain evidence="1">GSL018</strain>
    </source>
</reference>
<proteinExistence type="predicted"/>
<gene>
    <name evidence="1" type="ORF">TSPGSL018_13697</name>
</gene>
<dbReference type="EMBL" id="GBEZ01006352">
    <property type="protein sequence ID" value="JAC79038.1"/>
    <property type="molecule type" value="Transcribed_RNA"/>
</dbReference>
<evidence type="ECO:0000313" key="1">
    <source>
        <dbReference type="EMBL" id="JAC79038.1"/>
    </source>
</evidence>
<feature type="non-terminal residue" evidence="1">
    <location>
        <position position="1"/>
    </location>
</feature>
<sequence length="38" mass="4109">EKCVSLQGLQDTAVRLADSHGPTLTLCQLVGNSFYIET</sequence>
<organism evidence="1">
    <name type="scientific">Tetraselmis sp. GSL018</name>
    <dbReference type="NCBI Taxonomy" id="582737"/>
    <lineage>
        <taxon>Eukaryota</taxon>
        <taxon>Viridiplantae</taxon>
        <taxon>Chlorophyta</taxon>
        <taxon>core chlorophytes</taxon>
        <taxon>Chlorodendrophyceae</taxon>
        <taxon>Chlorodendrales</taxon>
        <taxon>Chlorodendraceae</taxon>
        <taxon>Tetraselmis</taxon>
    </lineage>
</organism>
<protein>
    <submittedName>
        <fullName evidence="1">Uncharacterized protein</fullName>
    </submittedName>
</protein>
<accession>A0A061S466</accession>
<name>A0A061S466_9CHLO</name>
<dbReference type="AlphaFoldDB" id="A0A061S466"/>